<keyword evidence="2" id="KW-1185">Reference proteome</keyword>
<reference evidence="1 2" key="1">
    <citation type="submission" date="2018-05" db="EMBL/GenBank/DDBJ databases">
        <title>Genetic diversity of glacier-inhabiting Cryobacterium bacteria in China and description of Cryobacterium mengkeensis sp. nov. and Arthrobacter glacialis sp. nov.</title>
        <authorList>
            <person name="Liu Q."/>
            <person name="Xin Y.-H."/>
        </authorList>
    </citation>
    <scope>NUCLEOTIDE SEQUENCE [LARGE SCALE GENOMIC DNA]</scope>
    <source>
        <strain evidence="1 2">GP3</strain>
    </source>
</reference>
<protein>
    <submittedName>
        <fullName evidence="1">Uncharacterized protein</fullName>
    </submittedName>
</protein>
<evidence type="ECO:0000313" key="2">
    <source>
        <dbReference type="Proteomes" id="UP000246303"/>
    </source>
</evidence>
<sequence length="151" mass="17933">MFKTTELPEDLGWTLRSDQREWDHFIHLLDKVLSENLRHSAFDAAGVPKEDDTSQHPFGTIRWLQELMTTNHVTEEQAEWAVKPLKAVRSARQKPAHALRKNVTDRTLIRKQKDLLRDVNEVLINIRQWLSSHPNNRDWTERWPDAKDYFL</sequence>
<dbReference type="EMBL" id="QHLZ01000006">
    <property type="protein sequence ID" value="PXA65128.1"/>
    <property type="molecule type" value="Genomic_DNA"/>
</dbReference>
<evidence type="ECO:0000313" key="1">
    <source>
        <dbReference type="EMBL" id="PXA65128.1"/>
    </source>
</evidence>
<proteinExistence type="predicted"/>
<dbReference type="Proteomes" id="UP000246303">
    <property type="component" value="Unassembled WGS sequence"/>
</dbReference>
<dbReference type="AlphaFoldDB" id="A0A2V3DX34"/>
<name>A0A2V3DX34_9MICC</name>
<comment type="caution">
    <text evidence="1">The sequence shown here is derived from an EMBL/GenBank/DDBJ whole genome shotgun (WGS) entry which is preliminary data.</text>
</comment>
<organism evidence="1 2">
    <name type="scientific">Arthrobacter psychrochitiniphilus</name>
    <dbReference type="NCBI Taxonomy" id="291045"/>
    <lineage>
        <taxon>Bacteria</taxon>
        <taxon>Bacillati</taxon>
        <taxon>Actinomycetota</taxon>
        <taxon>Actinomycetes</taxon>
        <taxon>Micrococcales</taxon>
        <taxon>Micrococcaceae</taxon>
        <taxon>Arthrobacter</taxon>
    </lineage>
</organism>
<accession>A0A2V3DX34</accession>
<gene>
    <name evidence="1" type="ORF">CVS29_10575</name>
</gene>